<feature type="compositionally biased region" description="Polar residues" evidence="1">
    <location>
        <begin position="155"/>
        <end position="182"/>
    </location>
</feature>
<dbReference type="Pfam" id="PF25130">
    <property type="entry name" value="DUF7820"/>
    <property type="match status" value="1"/>
</dbReference>
<evidence type="ECO:0000313" key="4">
    <source>
        <dbReference type="EMBL" id="KAF2867555.1"/>
    </source>
</evidence>
<proteinExistence type="predicted"/>
<feature type="compositionally biased region" description="Acidic residues" evidence="1">
    <location>
        <begin position="22"/>
        <end position="35"/>
    </location>
</feature>
<protein>
    <recommendedName>
        <fullName evidence="3">DUF7820 domain-containing protein</fullName>
    </recommendedName>
</protein>
<dbReference type="EMBL" id="JAADJZ010000022">
    <property type="protein sequence ID" value="KAF2867555.1"/>
    <property type="molecule type" value="Genomic_DNA"/>
</dbReference>
<feature type="compositionally biased region" description="Low complexity" evidence="1">
    <location>
        <begin position="642"/>
        <end position="651"/>
    </location>
</feature>
<feature type="region of interest" description="Disordered" evidence="1">
    <location>
        <begin position="401"/>
        <end position="432"/>
    </location>
</feature>
<keyword evidence="2" id="KW-1133">Transmembrane helix</keyword>
<feature type="compositionally biased region" description="Basic and acidic residues" evidence="1">
    <location>
        <begin position="1"/>
        <end position="11"/>
    </location>
</feature>
<feature type="compositionally biased region" description="Polar residues" evidence="1">
    <location>
        <begin position="114"/>
        <end position="133"/>
    </location>
</feature>
<feature type="compositionally biased region" description="Low complexity" evidence="1">
    <location>
        <begin position="277"/>
        <end position="299"/>
    </location>
</feature>
<name>A0A7C8M4X4_9PLEO</name>
<dbReference type="Proteomes" id="UP000481861">
    <property type="component" value="Unassembled WGS sequence"/>
</dbReference>
<evidence type="ECO:0000256" key="2">
    <source>
        <dbReference type="SAM" id="Phobius"/>
    </source>
</evidence>
<feature type="transmembrane region" description="Helical" evidence="2">
    <location>
        <begin position="373"/>
        <end position="394"/>
    </location>
</feature>
<dbReference type="OrthoDB" id="5384459at2759"/>
<dbReference type="PANTHER" id="PTHR42078:SF1">
    <property type="entry name" value="GLUCAN 1, 4-ALPHA-GLUCOSIDASE"/>
    <property type="match status" value="1"/>
</dbReference>
<organism evidence="4 5">
    <name type="scientific">Massariosphaeria phaeospora</name>
    <dbReference type="NCBI Taxonomy" id="100035"/>
    <lineage>
        <taxon>Eukaryota</taxon>
        <taxon>Fungi</taxon>
        <taxon>Dikarya</taxon>
        <taxon>Ascomycota</taxon>
        <taxon>Pezizomycotina</taxon>
        <taxon>Dothideomycetes</taxon>
        <taxon>Pleosporomycetidae</taxon>
        <taxon>Pleosporales</taxon>
        <taxon>Pleosporales incertae sedis</taxon>
        <taxon>Massariosphaeria</taxon>
    </lineage>
</organism>
<feature type="domain" description="DUF7820" evidence="3">
    <location>
        <begin position="426"/>
        <end position="757"/>
    </location>
</feature>
<feature type="compositionally biased region" description="Pro residues" evidence="1">
    <location>
        <begin position="321"/>
        <end position="334"/>
    </location>
</feature>
<feature type="compositionally biased region" description="Polar residues" evidence="1">
    <location>
        <begin position="85"/>
        <end position="102"/>
    </location>
</feature>
<evidence type="ECO:0000259" key="3">
    <source>
        <dbReference type="Pfam" id="PF25130"/>
    </source>
</evidence>
<evidence type="ECO:0000256" key="1">
    <source>
        <dbReference type="SAM" id="MobiDB-lite"/>
    </source>
</evidence>
<feature type="compositionally biased region" description="Basic and acidic residues" evidence="1">
    <location>
        <begin position="347"/>
        <end position="358"/>
    </location>
</feature>
<dbReference type="InterPro" id="IPR056722">
    <property type="entry name" value="DUF7820"/>
</dbReference>
<accession>A0A7C8M4X4</accession>
<evidence type="ECO:0000313" key="5">
    <source>
        <dbReference type="Proteomes" id="UP000481861"/>
    </source>
</evidence>
<feature type="region of interest" description="Disordered" evidence="1">
    <location>
        <begin position="210"/>
        <end position="358"/>
    </location>
</feature>
<feature type="compositionally biased region" description="Low complexity" evidence="1">
    <location>
        <begin position="335"/>
        <end position="344"/>
    </location>
</feature>
<dbReference type="PANTHER" id="PTHR42078">
    <property type="entry name" value="GLUCAN 1, 4-ALPHA-GLUCOSIDASE"/>
    <property type="match status" value="1"/>
</dbReference>
<keyword evidence="2" id="KW-0812">Transmembrane</keyword>
<feature type="compositionally biased region" description="Basic and acidic residues" evidence="1">
    <location>
        <begin position="54"/>
        <end position="64"/>
    </location>
</feature>
<dbReference type="AlphaFoldDB" id="A0A7C8M4X4"/>
<feature type="region of interest" description="Disordered" evidence="1">
    <location>
        <begin position="1"/>
        <end position="184"/>
    </location>
</feature>
<feature type="region of interest" description="Disordered" evidence="1">
    <location>
        <begin position="642"/>
        <end position="671"/>
    </location>
</feature>
<keyword evidence="5" id="KW-1185">Reference proteome</keyword>
<reference evidence="4 5" key="1">
    <citation type="submission" date="2020-01" db="EMBL/GenBank/DDBJ databases">
        <authorList>
            <consortium name="DOE Joint Genome Institute"/>
            <person name="Haridas S."/>
            <person name="Albert R."/>
            <person name="Binder M."/>
            <person name="Bloem J."/>
            <person name="Labutti K."/>
            <person name="Salamov A."/>
            <person name="Andreopoulos B."/>
            <person name="Baker S.E."/>
            <person name="Barry K."/>
            <person name="Bills G."/>
            <person name="Bluhm B.H."/>
            <person name="Cannon C."/>
            <person name="Castanera R."/>
            <person name="Culley D.E."/>
            <person name="Daum C."/>
            <person name="Ezra D."/>
            <person name="Gonzalez J.B."/>
            <person name="Henrissat B."/>
            <person name="Kuo A."/>
            <person name="Liang C."/>
            <person name="Lipzen A."/>
            <person name="Lutzoni F."/>
            <person name="Magnuson J."/>
            <person name="Mondo S."/>
            <person name="Nolan M."/>
            <person name="Ohm R."/>
            <person name="Pangilinan J."/>
            <person name="Park H.-J.H."/>
            <person name="Ramirez L."/>
            <person name="Alfaro M."/>
            <person name="Sun H."/>
            <person name="Tritt A."/>
            <person name="Yoshinaga Y."/>
            <person name="Zwiers L.-H.L."/>
            <person name="Turgeon B.G."/>
            <person name="Goodwin S.B."/>
            <person name="Spatafora J.W."/>
            <person name="Crous P.W."/>
            <person name="Grigoriev I.V."/>
        </authorList>
    </citation>
    <scope>NUCLEOTIDE SEQUENCE [LARGE SCALE GENOMIC DNA]</scope>
    <source>
        <strain evidence="4 5">CBS 611.86</strain>
    </source>
</reference>
<gene>
    <name evidence="4" type="ORF">BDV95DRAFT_610475</name>
</gene>
<keyword evidence="2" id="KW-0472">Membrane</keyword>
<sequence>MDRRSSEDGHHTPRHNTNPNVFDDEYALDGGEDDFMPAVSDGFRPTTSAQEGGDSDRQDHDRNEPQPPPLTATKSAETDLRRVATRNSTTKGPCARESTSPDGQPPAGPDIRGPSSQATGSPRRASGSSTASFATMARPESLVGAAPSHPYGMYPQNTVARPSSVATSSTQPQPHRSLSLQRPTHPYAMYSQTVVEDEPPLETVPTVPTVQTAAPAGYPSIDAGFHRRIGPDGEEQDIIGPDGHTEQLPPYSRFPEEGPTKAALAAEASATPVESVPSPLASSNDDLPSPLSPLSAHLPPSRPETQSRDITLAEPAAAPAAPAPATPTPAPTLSPSPATASLAEQGVSEKEEHASSGKRWYREKVWGKLSRGLLVFLIVVALLLGVVLGAAIGARVARNKGKRFGSEHSSDGAGDDPAAQVTGPSSLFDATPIPTPTALANLPAGNFSLPLGIAQESSPGCLRQPNQLSAWSCKMTFAPLKLTINNTLLSRPDQAQSIRPMASMEAFTKPDGGIQYGLQPPQLVVQPMQLVLDLDYKAYGPAWHFSARYDKIVILKPDEFVAGASLKKRDDDKPSFRHRFQVMPGDSPWYCFWNETYIEGYIYVEDNSTAASLTSFPTAWPSMPFDTTIPVETAMPLTAATDATVASSAQSTPPPSPVERRGDSDYPRLPPYPRIVKIEERRIPGSPQAFCQKMLLLDNGQLTESQSASGDPIKVFLQEEDPTLDEFFAGDAPGRRKRRALQERGDPSDACHCQWMFQ</sequence>
<comment type="caution">
    <text evidence="4">The sequence shown here is derived from an EMBL/GenBank/DDBJ whole genome shotgun (WGS) entry which is preliminary data.</text>
</comment>